<protein>
    <recommendedName>
        <fullName evidence="6">LicD/FKTN/FKRP nucleotidyltransferase domain-containing protein</fullName>
    </recommendedName>
</protein>
<dbReference type="Proteomes" id="UP000662931">
    <property type="component" value="Chromosome 1"/>
</dbReference>
<name>A0A875RY37_EENNA</name>
<dbReference type="PANTHER" id="PTHR15407">
    <property type="entry name" value="FUKUTIN-RELATED"/>
    <property type="match status" value="1"/>
</dbReference>
<feature type="domain" description="LicD/FKTN/FKRP nucleotidyltransferase" evidence="6">
    <location>
        <begin position="442"/>
        <end position="658"/>
    </location>
</feature>
<dbReference type="GeneID" id="62194205"/>
<comment type="subcellular location">
    <subcellularLocation>
        <location evidence="1">Membrane</location>
        <topology evidence="1">Single-pass membrane protein</topology>
    </subcellularLocation>
</comment>
<gene>
    <name evidence="7" type="ORF">FOA43_000804</name>
</gene>
<reference evidence="7" key="1">
    <citation type="submission" date="2020-10" db="EMBL/GenBank/DDBJ databases">
        <authorList>
            <person name="Roach M.J.R."/>
        </authorList>
    </citation>
    <scope>NUCLEOTIDE SEQUENCE</scope>
    <source>
        <strain evidence="7">CBS 1945</strain>
    </source>
</reference>
<dbReference type="AlphaFoldDB" id="A0A875RY37"/>
<keyword evidence="4 5" id="KW-0472">Membrane</keyword>
<dbReference type="EMBL" id="CP064812">
    <property type="protein sequence ID" value="QPG73493.1"/>
    <property type="molecule type" value="Genomic_DNA"/>
</dbReference>
<dbReference type="GO" id="GO:0009100">
    <property type="term" value="P:glycoprotein metabolic process"/>
    <property type="evidence" value="ECO:0007669"/>
    <property type="project" value="UniProtKB-ARBA"/>
</dbReference>
<evidence type="ECO:0000256" key="3">
    <source>
        <dbReference type="ARBA" id="ARBA00022989"/>
    </source>
</evidence>
<evidence type="ECO:0000313" key="7">
    <source>
        <dbReference type="EMBL" id="QPG73493.1"/>
    </source>
</evidence>
<dbReference type="PANTHER" id="PTHR15407:SF28">
    <property type="entry name" value="RIBITOL-5-PHOSPHATE TRANSFERASE FKTN"/>
    <property type="match status" value="1"/>
</dbReference>
<dbReference type="OrthoDB" id="444255at2759"/>
<evidence type="ECO:0000256" key="4">
    <source>
        <dbReference type="ARBA" id="ARBA00023136"/>
    </source>
</evidence>
<evidence type="ECO:0000313" key="8">
    <source>
        <dbReference type="Proteomes" id="UP000662931"/>
    </source>
</evidence>
<evidence type="ECO:0000256" key="5">
    <source>
        <dbReference type="SAM" id="Phobius"/>
    </source>
</evidence>
<keyword evidence="8" id="KW-1185">Reference proteome</keyword>
<dbReference type="GO" id="GO:0016020">
    <property type="term" value="C:membrane"/>
    <property type="evidence" value="ECO:0007669"/>
    <property type="project" value="UniProtKB-SubCell"/>
</dbReference>
<accession>A0A875RY37</accession>
<sequence>MLYRHLPRRRRCVSIFIVLCLVNILFFIIYSLYHRPQQTLSDLRTSLQSRIDDPDILLKELEKSLPQLTLADDYTKYWKYFTGLHDYKVDLNAEEYRKVRSERHFFDPRVTLAVYAHHIRKQLAEGAYGSGVDSVHVPFSWQDWVDLSDLNVYLRFKEDDKPSCRDFLEFGVHYSPLIKGMHTKDKTKIDFDDAFFNRQPCTDDADYEGPTDEKLLPGFNFQGRCFASWYLEKKIQAKSIVLSSLPLPSSLVFLSKNGIYETGLSQDETMLDSGLFDEFVEDTTDSKTGSLLVDPISEYKELQKVADVTEKGLDFDSLLSRSTNYQYEIPMDEFYYDYNGIIDNLTAKEDSLTTKESRHLQNLKYSRSLNPDHLSKSFREVELTWSQSFHGHKITENGAHYDSRFFGGFLTESKVNEFDNVDVKRKLILHRMLHTWLQFTYKTGIVSILAHGSLLSWWWNGLVFEWDSDIDVQMPIMELDRLCAAYNGSLVFEDAQFGFHKYFVDCTNSITHRDKGNGNNNIDARFIDVDSGMYVDITGLAFTGTHRIPKRIRLLWQNDPSKFQDPHYKYQQSITDKELEKENLSLDKRAVQMLQKRGKAIGENEGDFHRNCMLHAFNCRNNHFYTYEEFSPLRLSSMEGSPVLIPNQFEDVLLSEYKRGMTRKSFNKNIYVSDLRLWMPMDTIKGRLGRETKKFLEHKLVDFLSNNRLKSLEELLGDDDIMKEFYLTYKQTRAHVNEVELVGKMKSHEITGEEWDQFHSLMEKYKEYTKPMRKDYYNYMAEVMALEDHQPVRLKNLVDEESYDEVGFFLPVLYSI</sequence>
<feature type="transmembrane region" description="Helical" evidence="5">
    <location>
        <begin position="12"/>
        <end position="33"/>
    </location>
</feature>
<keyword evidence="2 5" id="KW-0812">Transmembrane</keyword>
<dbReference type="Pfam" id="PF04991">
    <property type="entry name" value="LicD"/>
    <property type="match status" value="1"/>
</dbReference>
<keyword evidence="3 5" id="KW-1133">Transmembrane helix</keyword>
<organism evidence="7 8">
    <name type="scientific">Eeniella nana</name>
    <name type="common">Yeast</name>
    <name type="synonym">Brettanomyces nanus</name>
    <dbReference type="NCBI Taxonomy" id="13502"/>
    <lineage>
        <taxon>Eukaryota</taxon>
        <taxon>Fungi</taxon>
        <taxon>Dikarya</taxon>
        <taxon>Ascomycota</taxon>
        <taxon>Saccharomycotina</taxon>
        <taxon>Pichiomycetes</taxon>
        <taxon>Pichiales</taxon>
        <taxon>Pichiaceae</taxon>
        <taxon>Brettanomyces</taxon>
    </lineage>
</organism>
<proteinExistence type="predicted"/>
<dbReference type="KEGG" id="bnn:FOA43_000804"/>
<dbReference type="InterPro" id="IPR009644">
    <property type="entry name" value="FKTN/MNN4/W02B3.4-1"/>
</dbReference>
<evidence type="ECO:0000256" key="1">
    <source>
        <dbReference type="ARBA" id="ARBA00004167"/>
    </source>
</evidence>
<dbReference type="InterPro" id="IPR007074">
    <property type="entry name" value="LicD/FKTN/FKRP_NTP_transf"/>
</dbReference>
<evidence type="ECO:0000259" key="6">
    <source>
        <dbReference type="Pfam" id="PF04991"/>
    </source>
</evidence>
<evidence type="ECO:0000256" key="2">
    <source>
        <dbReference type="ARBA" id="ARBA00022692"/>
    </source>
</evidence>
<dbReference type="RefSeq" id="XP_038777058.1">
    <property type="nucleotide sequence ID" value="XM_038921130.1"/>
</dbReference>